<reference evidence="1 2" key="1">
    <citation type="submission" date="2021-06" db="EMBL/GenBank/DDBJ databases">
        <title>Caerostris extrusa draft genome.</title>
        <authorList>
            <person name="Kono N."/>
            <person name="Arakawa K."/>
        </authorList>
    </citation>
    <scope>NUCLEOTIDE SEQUENCE [LARGE SCALE GENOMIC DNA]</scope>
</reference>
<keyword evidence="2" id="KW-1185">Reference proteome</keyword>
<gene>
    <name evidence="1" type="ORF">CEXT_212801</name>
</gene>
<organism evidence="1 2">
    <name type="scientific">Caerostris extrusa</name>
    <name type="common">Bark spider</name>
    <name type="synonym">Caerostris bankana</name>
    <dbReference type="NCBI Taxonomy" id="172846"/>
    <lineage>
        <taxon>Eukaryota</taxon>
        <taxon>Metazoa</taxon>
        <taxon>Ecdysozoa</taxon>
        <taxon>Arthropoda</taxon>
        <taxon>Chelicerata</taxon>
        <taxon>Arachnida</taxon>
        <taxon>Araneae</taxon>
        <taxon>Araneomorphae</taxon>
        <taxon>Entelegynae</taxon>
        <taxon>Araneoidea</taxon>
        <taxon>Araneidae</taxon>
        <taxon>Caerostris</taxon>
    </lineage>
</organism>
<evidence type="ECO:0000313" key="1">
    <source>
        <dbReference type="EMBL" id="GIY43831.1"/>
    </source>
</evidence>
<proteinExistence type="predicted"/>
<comment type="caution">
    <text evidence="1">The sequence shown here is derived from an EMBL/GenBank/DDBJ whole genome shotgun (WGS) entry which is preliminary data.</text>
</comment>
<protein>
    <submittedName>
        <fullName evidence="1">Uncharacterized protein</fullName>
    </submittedName>
</protein>
<name>A0AAV4TF41_CAEEX</name>
<sequence>MCQLRRVKASMLNHSPRCPGTVEIVRKLLRAVCCRWCRPLCWSEYLAHHVAMCPEELLECLRLHSKILSYSRKGYSSYELRWLSSFNSRFWGGIPDDTEWFPGAAAL</sequence>
<accession>A0AAV4TF41</accession>
<dbReference type="AlphaFoldDB" id="A0AAV4TF41"/>
<evidence type="ECO:0000313" key="2">
    <source>
        <dbReference type="Proteomes" id="UP001054945"/>
    </source>
</evidence>
<dbReference type="Proteomes" id="UP001054945">
    <property type="component" value="Unassembled WGS sequence"/>
</dbReference>
<dbReference type="EMBL" id="BPLR01011042">
    <property type="protein sequence ID" value="GIY43831.1"/>
    <property type="molecule type" value="Genomic_DNA"/>
</dbReference>